<protein>
    <recommendedName>
        <fullName evidence="4">EF-hand domain-containing protein</fullName>
    </recommendedName>
</protein>
<name>E1ZFM8_CHLVA</name>
<dbReference type="Proteomes" id="UP000008141">
    <property type="component" value="Unassembled WGS sequence"/>
</dbReference>
<feature type="domain" description="EF-hand" evidence="4">
    <location>
        <begin position="297"/>
        <end position="332"/>
    </location>
</feature>
<feature type="region of interest" description="Disordered" evidence="2">
    <location>
        <begin position="38"/>
        <end position="57"/>
    </location>
</feature>
<evidence type="ECO:0000259" key="4">
    <source>
        <dbReference type="PROSITE" id="PS50222"/>
    </source>
</evidence>
<dbReference type="OMA" id="DGLACWG"/>
<keyword evidence="3" id="KW-0472">Membrane</keyword>
<feature type="domain" description="EF-hand" evidence="4">
    <location>
        <begin position="261"/>
        <end position="296"/>
    </location>
</feature>
<evidence type="ECO:0000256" key="1">
    <source>
        <dbReference type="ARBA" id="ARBA00022837"/>
    </source>
</evidence>
<keyword evidence="6" id="KW-1185">Reference proteome</keyword>
<keyword evidence="3" id="KW-1133">Transmembrane helix</keyword>
<feature type="transmembrane region" description="Helical" evidence="3">
    <location>
        <begin position="109"/>
        <end position="127"/>
    </location>
</feature>
<organism evidence="6">
    <name type="scientific">Chlorella variabilis</name>
    <name type="common">Green alga</name>
    <dbReference type="NCBI Taxonomy" id="554065"/>
    <lineage>
        <taxon>Eukaryota</taxon>
        <taxon>Viridiplantae</taxon>
        <taxon>Chlorophyta</taxon>
        <taxon>core chlorophytes</taxon>
        <taxon>Trebouxiophyceae</taxon>
        <taxon>Chlorellales</taxon>
        <taxon>Chlorellaceae</taxon>
        <taxon>Chlorella clade</taxon>
        <taxon>Chlorella</taxon>
    </lineage>
</organism>
<dbReference type="SUPFAM" id="SSF47473">
    <property type="entry name" value="EF-hand"/>
    <property type="match status" value="1"/>
</dbReference>
<dbReference type="PROSITE" id="PS00018">
    <property type="entry name" value="EF_HAND_1"/>
    <property type="match status" value="2"/>
</dbReference>
<dbReference type="InParanoid" id="E1ZFM8"/>
<evidence type="ECO:0000313" key="6">
    <source>
        <dbReference type="Proteomes" id="UP000008141"/>
    </source>
</evidence>
<evidence type="ECO:0000256" key="2">
    <source>
        <dbReference type="SAM" id="MobiDB-lite"/>
    </source>
</evidence>
<proteinExistence type="predicted"/>
<dbReference type="Gene3D" id="1.10.238.10">
    <property type="entry name" value="EF-hand"/>
    <property type="match status" value="1"/>
</dbReference>
<dbReference type="GeneID" id="17354701"/>
<feature type="transmembrane region" description="Helical" evidence="3">
    <location>
        <begin position="147"/>
        <end position="172"/>
    </location>
</feature>
<evidence type="ECO:0000256" key="3">
    <source>
        <dbReference type="SAM" id="Phobius"/>
    </source>
</evidence>
<evidence type="ECO:0000313" key="5">
    <source>
        <dbReference type="EMBL" id="EFN55306.1"/>
    </source>
</evidence>
<dbReference type="SMART" id="SM00054">
    <property type="entry name" value="EFh"/>
    <property type="match status" value="2"/>
</dbReference>
<dbReference type="GO" id="GO:0005509">
    <property type="term" value="F:calcium ion binding"/>
    <property type="evidence" value="ECO:0007669"/>
    <property type="project" value="InterPro"/>
</dbReference>
<sequence length="332" mass="36020">MLVAAVVCRPCCRPLRSAALPAQRAARPLRRGLLLVAASGPEGDKDGPSTSSLTKQKRVQELESSLKKMGIDKATAQRILQIWRQSGATSPDGLRTLFLKRSFNKSTRIGLQLLIDGAAGAGAYVAARSITADELGSLSLAAKYGLYFLAIYLFIGASFEFFSLGALLYAAFRYSTNADTFLVAVQEIAGSSTGLSVVDQANKAVNIVKVLAALDQIRELLKNATSENPDDFFASLGVYLTLERAQRLYGFDAEQYGLDDAAAADIAAVFARYDLNDDGFLQLDEFSRLCAENGVELSEAEVRAAFDLLDTDKSKTLDFGEWVAWWLQKSRA</sequence>
<accession>E1ZFM8</accession>
<dbReference type="eggNOG" id="ENOG502S9AT">
    <property type="taxonomic scope" value="Eukaryota"/>
</dbReference>
<gene>
    <name evidence="5" type="ORF">CHLNCDRAFT_134269</name>
</gene>
<keyword evidence="1" id="KW-0106">Calcium</keyword>
<dbReference type="InterPro" id="IPR018247">
    <property type="entry name" value="EF_Hand_1_Ca_BS"/>
</dbReference>
<dbReference type="InterPro" id="IPR002048">
    <property type="entry name" value="EF_hand_dom"/>
</dbReference>
<dbReference type="EMBL" id="GL433845">
    <property type="protein sequence ID" value="EFN55306.1"/>
    <property type="molecule type" value="Genomic_DNA"/>
</dbReference>
<dbReference type="OrthoDB" id="26525at2759"/>
<dbReference type="RefSeq" id="XP_005847408.1">
    <property type="nucleotide sequence ID" value="XM_005847346.1"/>
</dbReference>
<keyword evidence="3" id="KW-0812">Transmembrane</keyword>
<dbReference type="InterPro" id="IPR011992">
    <property type="entry name" value="EF-hand-dom_pair"/>
</dbReference>
<dbReference type="STRING" id="554065.E1ZFM8"/>
<dbReference type="CDD" id="cd00051">
    <property type="entry name" value="EFh"/>
    <property type="match status" value="1"/>
</dbReference>
<dbReference type="AlphaFoldDB" id="E1ZFM8"/>
<reference evidence="5 6" key="1">
    <citation type="journal article" date="2010" name="Plant Cell">
        <title>The Chlorella variabilis NC64A genome reveals adaptation to photosymbiosis, coevolution with viruses, and cryptic sex.</title>
        <authorList>
            <person name="Blanc G."/>
            <person name="Duncan G."/>
            <person name="Agarkova I."/>
            <person name="Borodovsky M."/>
            <person name="Gurnon J."/>
            <person name="Kuo A."/>
            <person name="Lindquist E."/>
            <person name="Lucas S."/>
            <person name="Pangilinan J."/>
            <person name="Polle J."/>
            <person name="Salamov A."/>
            <person name="Terry A."/>
            <person name="Yamada T."/>
            <person name="Dunigan D.D."/>
            <person name="Grigoriev I.V."/>
            <person name="Claverie J.M."/>
            <person name="Van Etten J.L."/>
        </authorList>
    </citation>
    <scope>NUCLEOTIDE SEQUENCE [LARGE SCALE GENOMIC DNA]</scope>
    <source>
        <strain evidence="5 6">NC64A</strain>
    </source>
</reference>
<dbReference type="PROSITE" id="PS50222">
    <property type="entry name" value="EF_HAND_2"/>
    <property type="match status" value="2"/>
</dbReference>
<dbReference type="KEGG" id="cvr:CHLNCDRAFT_134269"/>
<dbReference type="Pfam" id="PF13499">
    <property type="entry name" value="EF-hand_7"/>
    <property type="match status" value="1"/>
</dbReference>